<comment type="caution">
    <text evidence="1">The sequence shown here is derived from an EMBL/GenBank/DDBJ whole genome shotgun (WGS) entry which is preliminary data.</text>
</comment>
<gene>
    <name evidence="1" type="ORF">KME25_26585</name>
</gene>
<dbReference type="Proteomes" id="UP000753908">
    <property type="component" value="Unassembled WGS sequence"/>
</dbReference>
<dbReference type="EMBL" id="JAHHIF010000052">
    <property type="protein sequence ID" value="MBW4547979.1"/>
    <property type="molecule type" value="Genomic_DNA"/>
</dbReference>
<reference evidence="1" key="1">
    <citation type="submission" date="2021-05" db="EMBL/GenBank/DDBJ databases">
        <authorList>
            <person name="Pietrasiak N."/>
            <person name="Ward R."/>
            <person name="Stajich J.E."/>
            <person name="Kurbessoian T."/>
        </authorList>
    </citation>
    <scope>NUCLEOTIDE SEQUENCE</scope>
    <source>
        <strain evidence="1">CPER-KK1</strain>
    </source>
</reference>
<sequence>MNDCPCCSTRLLRHARHNSIYWYCSRCRQEMPVLGVASSNLHKEFQVRRTLHQFLAQEVAVIAE</sequence>
<dbReference type="AlphaFoldDB" id="A0A951UCG6"/>
<organism evidence="1 2">
    <name type="scientific">Symplocastrum torsivum CPER-KK1</name>
    <dbReference type="NCBI Taxonomy" id="450513"/>
    <lineage>
        <taxon>Bacteria</taxon>
        <taxon>Bacillati</taxon>
        <taxon>Cyanobacteriota</taxon>
        <taxon>Cyanophyceae</taxon>
        <taxon>Oscillatoriophycideae</taxon>
        <taxon>Oscillatoriales</taxon>
        <taxon>Microcoleaceae</taxon>
        <taxon>Symplocastrum</taxon>
    </lineage>
</organism>
<evidence type="ECO:0000313" key="2">
    <source>
        <dbReference type="Proteomes" id="UP000753908"/>
    </source>
</evidence>
<evidence type="ECO:0000313" key="1">
    <source>
        <dbReference type="EMBL" id="MBW4547979.1"/>
    </source>
</evidence>
<accession>A0A951UCG6</accession>
<proteinExistence type="predicted"/>
<reference evidence="1" key="2">
    <citation type="journal article" date="2022" name="Microbiol. Resour. Announc.">
        <title>Metagenome Sequencing to Explore Phylogenomics of Terrestrial Cyanobacteria.</title>
        <authorList>
            <person name="Ward R.D."/>
            <person name="Stajich J.E."/>
            <person name="Johansen J.R."/>
            <person name="Huntemann M."/>
            <person name="Clum A."/>
            <person name="Foster B."/>
            <person name="Foster B."/>
            <person name="Roux S."/>
            <person name="Palaniappan K."/>
            <person name="Varghese N."/>
            <person name="Mukherjee S."/>
            <person name="Reddy T.B.K."/>
            <person name="Daum C."/>
            <person name="Copeland A."/>
            <person name="Chen I.A."/>
            <person name="Ivanova N.N."/>
            <person name="Kyrpides N.C."/>
            <person name="Shapiro N."/>
            <person name="Eloe-Fadrosh E.A."/>
            <person name="Pietrasiak N."/>
        </authorList>
    </citation>
    <scope>NUCLEOTIDE SEQUENCE</scope>
    <source>
        <strain evidence="1">CPER-KK1</strain>
    </source>
</reference>
<protein>
    <submittedName>
        <fullName evidence="1">Uncharacterized protein</fullName>
    </submittedName>
</protein>
<name>A0A951UCG6_9CYAN</name>